<dbReference type="PROSITE" id="PS50995">
    <property type="entry name" value="HTH_MARR_2"/>
    <property type="match status" value="1"/>
</dbReference>
<dbReference type="SUPFAM" id="SSF46785">
    <property type="entry name" value="Winged helix' DNA-binding domain"/>
    <property type="match status" value="1"/>
</dbReference>
<evidence type="ECO:0000313" key="2">
    <source>
        <dbReference type="EMBL" id="BAJ31774.1"/>
    </source>
</evidence>
<dbReference type="InterPro" id="IPR039422">
    <property type="entry name" value="MarR/SlyA-like"/>
</dbReference>
<dbReference type="InterPro" id="IPR036388">
    <property type="entry name" value="WH-like_DNA-bd_sf"/>
</dbReference>
<name>E4N0U0_KITSK</name>
<evidence type="ECO:0000259" key="1">
    <source>
        <dbReference type="PROSITE" id="PS50995"/>
    </source>
</evidence>
<dbReference type="SMART" id="SM00347">
    <property type="entry name" value="HTH_MARR"/>
    <property type="match status" value="1"/>
</dbReference>
<dbReference type="InterPro" id="IPR000835">
    <property type="entry name" value="HTH_MarR-typ"/>
</dbReference>
<protein>
    <submittedName>
        <fullName evidence="2">Putative MarR family transcriptional regulator</fullName>
    </submittedName>
</protein>
<dbReference type="InterPro" id="IPR036390">
    <property type="entry name" value="WH_DNA-bd_sf"/>
</dbReference>
<dbReference type="PANTHER" id="PTHR33164:SF99">
    <property type="entry name" value="MARR FAMILY REGULATORY PROTEIN"/>
    <property type="match status" value="1"/>
</dbReference>
<dbReference type="GO" id="GO:0006950">
    <property type="term" value="P:response to stress"/>
    <property type="evidence" value="ECO:0007669"/>
    <property type="project" value="TreeGrafter"/>
</dbReference>
<dbReference type="Pfam" id="PF12802">
    <property type="entry name" value="MarR_2"/>
    <property type="match status" value="1"/>
</dbReference>
<organism evidence="2 3">
    <name type="scientific">Kitasatospora setae (strain ATCC 33774 / DSM 43861 / JCM 3304 / KCC A-0304 / NBRC 14216 / KM-6054)</name>
    <name type="common">Streptomyces setae</name>
    <dbReference type="NCBI Taxonomy" id="452652"/>
    <lineage>
        <taxon>Bacteria</taxon>
        <taxon>Bacillati</taxon>
        <taxon>Actinomycetota</taxon>
        <taxon>Actinomycetes</taxon>
        <taxon>Kitasatosporales</taxon>
        <taxon>Streptomycetaceae</taxon>
        <taxon>Kitasatospora</taxon>
    </lineage>
</organism>
<dbReference type="PATRIC" id="fig|452652.3.peg.6015"/>
<dbReference type="STRING" id="452652.KSE_60050"/>
<dbReference type="GO" id="GO:0003700">
    <property type="term" value="F:DNA-binding transcription factor activity"/>
    <property type="evidence" value="ECO:0007669"/>
    <property type="project" value="InterPro"/>
</dbReference>
<accession>E4N0U0</accession>
<gene>
    <name evidence="2" type="ordered locus">KSE_60050</name>
</gene>
<dbReference type="RefSeq" id="WP_014139070.1">
    <property type="nucleotide sequence ID" value="NC_016109.1"/>
</dbReference>
<evidence type="ECO:0000313" key="3">
    <source>
        <dbReference type="Proteomes" id="UP000007076"/>
    </source>
</evidence>
<dbReference type="eggNOG" id="COG1846">
    <property type="taxonomic scope" value="Bacteria"/>
</dbReference>
<dbReference type="AlphaFoldDB" id="E4N0U0"/>
<feature type="domain" description="HTH marR-type" evidence="1">
    <location>
        <begin position="17"/>
        <end position="149"/>
    </location>
</feature>
<dbReference type="Proteomes" id="UP000007076">
    <property type="component" value="Chromosome"/>
</dbReference>
<keyword evidence="3" id="KW-1185">Reference proteome</keyword>
<dbReference type="Gene3D" id="1.10.10.10">
    <property type="entry name" value="Winged helix-like DNA-binding domain superfamily/Winged helix DNA-binding domain"/>
    <property type="match status" value="1"/>
</dbReference>
<dbReference type="EMBL" id="AP010968">
    <property type="protein sequence ID" value="BAJ31774.1"/>
    <property type="molecule type" value="Genomic_DNA"/>
</dbReference>
<dbReference type="KEGG" id="ksk:KSE_60050"/>
<dbReference type="HOGENOM" id="CLU_083287_2_2_11"/>
<proteinExistence type="predicted"/>
<reference evidence="2 3" key="1">
    <citation type="journal article" date="2010" name="DNA Res.">
        <title>Genome sequence of Kitasatospora setae NBRC 14216T: an evolutionary snapshot of the family Streptomycetaceae.</title>
        <authorList>
            <person name="Ichikawa N."/>
            <person name="Oguchi A."/>
            <person name="Ikeda H."/>
            <person name="Ishikawa J."/>
            <person name="Kitani S."/>
            <person name="Watanabe Y."/>
            <person name="Nakamura S."/>
            <person name="Katano Y."/>
            <person name="Kishi E."/>
            <person name="Sasagawa M."/>
            <person name="Ankai A."/>
            <person name="Fukui S."/>
            <person name="Hashimoto Y."/>
            <person name="Kamata S."/>
            <person name="Otoguro M."/>
            <person name="Tanikawa S."/>
            <person name="Nihira T."/>
            <person name="Horinouchi S."/>
            <person name="Ohnishi Y."/>
            <person name="Hayakawa M."/>
            <person name="Kuzuyama T."/>
            <person name="Arisawa A."/>
            <person name="Nomoto F."/>
            <person name="Miura H."/>
            <person name="Takahashi Y."/>
            <person name="Fujita N."/>
        </authorList>
    </citation>
    <scope>NUCLEOTIDE SEQUENCE [LARGE SCALE GENOMIC DNA]</scope>
    <source>
        <strain evidence="3">ATCC 33774 / DSM 43861 / JCM 3304 / KCC A-0304 / NBRC 14216 / KM-6054</strain>
    </source>
</reference>
<sequence length="170" mass="18826">MSTDEPRWLDPEEEETWLAMVTLLTRFPGALDTQLQRDAGLSHFEYQVLSGLSMTPGRTLRMSVLAEFAACSLSRLSHTAKRLEAKGWLRRTPDPEDGRYTLAVLTEEGWEKVVATAPGHVAEVRRLLFDPLTKGQYGQLKSISHRINEAIGPLRGCPSHPAPPAPPSSP</sequence>
<dbReference type="PANTHER" id="PTHR33164">
    <property type="entry name" value="TRANSCRIPTIONAL REGULATOR, MARR FAMILY"/>
    <property type="match status" value="1"/>
</dbReference>